<sequence length="68" mass="7875">MLEDIKKGDIKKVNKVGDKIIIELGSKIEIDEKRIRGAWESIKRREVEILAEKEKISKIAEMAKIKLE</sequence>
<dbReference type="EMBL" id="LAZR01029959">
    <property type="protein sequence ID" value="KKL58033.1"/>
    <property type="molecule type" value="Genomic_DNA"/>
</dbReference>
<name>A0A0F9D8L4_9ZZZZ</name>
<proteinExistence type="predicted"/>
<reference evidence="1" key="1">
    <citation type="journal article" date="2015" name="Nature">
        <title>Complex archaea that bridge the gap between prokaryotes and eukaryotes.</title>
        <authorList>
            <person name="Spang A."/>
            <person name="Saw J.H."/>
            <person name="Jorgensen S.L."/>
            <person name="Zaremba-Niedzwiedzka K."/>
            <person name="Martijn J."/>
            <person name="Lind A.E."/>
            <person name="van Eijk R."/>
            <person name="Schleper C."/>
            <person name="Guy L."/>
            <person name="Ettema T.J."/>
        </authorList>
    </citation>
    <scope>NUCLEOTIDE SEQUENCE</scope>
</reference>
<accession>A0A0F9D8L4</accession>
<dbReference type="AlphaFoldDB" id="A0A0F9D8L4"/>
<gene>
    <name evidence="1" type="ORF">LCGC14_2229450</name>
</gene>
<protein>
    <submittedName>
        <fullName evidence="1">Uncharacterized protein</fullName>
    </submittedName>
</protein>
<evidence type="ECO:0000313" key="1">
    <source>
        <dbReference type="EMBL" id="KKL58033.1"/>
    </source>
</evidence>
<comment type="caution">
    <text evidence="1">The sequence shown here is derived from an EMBL/GenBank/DDBJ whole genome shotgun (WGS) entry which is preliminary data.</text>
</comment>
<organism evidence="1">
    <name type="scientific">marine sediment metagenome</name>
    <dbReference type="NCBI Taxonomy" id="412755"/>
    <lineage>
        <taxon>unclassified sequences</taxon>
        <taxon>metagenomes</taxon>
        <taxon>ecological metagenomes</taxon>
    </lineage>
</organism>